<dbReference type="InterPro" id="IPR018967">
    <property type="entry name" value="FeS-contain_CDGSH-typ"/>
</dbReference>
<dbReference type="Gene3D" id="3.40.5.90">
    <property type="entry name" value="CDGSH iron-sulfur domain, mitoNEET-type"/>
    <property type="match status" value="2"/>
</dbReference>
<evidence type="ECO:0000313" key="8">
    <source>
        <dbReference type="EnsemblMetazoa" id="HelroP91678"/>
    </source>
</evidence>
<evidence type="ECO:0000256" key="4">
    <source>
        <dbReference type="ARBA" id="ARBA00023014"/>
    </source>
</evidence>
<dbReference type="RefSeq" id="XP_009010763.1">
    <property type="nucleotide sequence ID" value="XM_009012515.1"/>
</dbReference>
<dbReference type="HOGENOM" id="CLU_145019_2_1_1"/>
<reference evidence="9" key="1">
    <citation type="submission" date="2012-12" db="EMBL/GenBank/DDBJ databases">
        <authorList>
            <person name="Hellsten U."/>
            <person name="Grimwood J."/>
            <person name="Chapman J.A."/>
            <person name="Shapiro H."/>
            <person name="Aerts A."/>
            <person name="Otillar R.P."/>
            <person name="Terry A.Y."/>
            <person name="Boore J.L."/>
            <person name="Simakov O."/>
            <person name="Marletaz F."/>
            <person name="Cho S.-J."/>
            <person name="Edsinger-Gonzales E."/>
            <person name="Havlak P."/>
            <person name="Kuo D.-H."/>
            <person name="Larsson T."/>
            <person name="Lv J."/>
            <person name="Arendt D."/>
            <person name="Savage R."/>
            <person name="Osoegawa K."/>
            <person name="de Jong P."/>
            <person name="Lindberg D.R."/>
            <person name="Seaver E.C."/>
            <person name="Weisblat D.A."/>
            <person name="Putnam N.H."/>
            <person name="Grigoriev I.V."/>
            <person name="Rokhsar D.S."/>
        </authorList>
    </citation>
    <scope>NUCLEOTIDE SEQUENCE</scope>
</reference>
<keyword evidence="3" id="KW-0408">Iron</keyword>
<dbReference type="InterPro" id="IPR052950">
    <property type="entry name" value="CISD"/>
</dbReference>
<dbReference type="GO" id="GO:0046872">
    <property type="term" value="F:metal ion binding"/>
    <property type="evidence" value="ECO:0007669"/>
    <property type="project" value="UniProtKB-KW"/>
</dbReference>
<dbReference type="GO" id="GO:0051537">
    <property type="term" value="F:2 iron, 2 sulfur cluster binding"/>
    <property type="evidence" value="ECO:0000318"/>
    <property type="project" value="GO_Central"/>
</dbReference>
<dbReference type="AlphaFoldDB" id="T1G877"/>
<keyword evidence="2" id="KW-0479">Metal-binding</keyword>
<dbReference type="GeneID" id="20217274"/>
<dbReference type="Pfam" id="PF09360">
    <property type="entry name" value="zf-CDGSH"/>
    <property type="match status" value="2"/>
</dbReference>
<evidence type="ECO:0000256" key="5">
    <source>
        <dbReference type="ARBA" id="ARBA00034078"/>
    </source>
</evidence>
<accession>T1G877</accession>
<keyword evidence="9" id="KW-1185">Reference proteome</keyword>
<evidence type="ECO:0000256" key="3">
    <source>
        <dbReference type="ARBA" id="ARBA00023004"/>
    </source>
</evidence>
<evidence type="ECO:0000256" key="2">
    <source>
        <dbReference type="ARBA" id="ARBA00022723"/>
    </source>
</evidence>
<organism evidence="8 9">
    <name type="scientific">Helobdella robusta</name>
    <name type="common">Californian leech</name>
    <dbReference type="NCBI Taxonomy" id="6412"/>
    <lineage>
        <taxon>Eukaryota</taxon>
        <taxon>Metazoa</taxon>
        <taxon>Spiralia</taxon>
        <taxon>Lophotrochozoa</taxon>
        <taxon>Annelida</taxon>
        <taxon>Clitellata</taxon>
        <taxon>Hirudinea</taxon>
        <taxon>Rhynchobdellida</taxon>
        <taxon>Glossiphoniidae</taxon>
        <taxon>Helobdella</taxon>
    </lineage>
</organism>
<dbReference type="EnsemblMetazoa" id="HelroT91678">
    <property type="protein sequence ID" value="HelroP91678"/>
    <property type="gene ID" value="HelroG91678"/>
</dbReference>
<dbReference type="InParanoid" id="T1G877"/>
<dbReference type="EMBL" id="KB095851">
    <property type="protein sequence ID" value="ESO11168.1"/>
    <property type="molecule type" value="Genomic_DNA"/>
</dbReference>
<proteinExistence type="predicted"/>
<dbReference type="PANTHER" id="PTHR46491">
    <property type="entry name" value="CDGSH IRON SULFUR DOMAIN PROTEIN HOMOLOG"/>
    <property type="match status" value="1"/>
</dbReference>
<gene>
    <name evidence="8" type="primary">20217274</name>
    <name evidence="7" type="ORF">HELRODRAFT_91678</name>
</gene>
<dbReference type="OrthoDB" id="15717at2759"/>
<dbReference type="OMA" id="VFFCGCK"/>
<feature type="domain" description="Iron-binding zinc finger CDGSH type" evidence="6">
    <location>
        <begin position="17"/>
        <end position="54"/>
    </location>
</feature>
<dbReference type="KEGG" id="hro:HELRODRAFT_91678"/>
<protein>
    <recommendedName>
        <fullName evidence="6">Iron-binding zinc finger CDGSH type domain-containing protein</fullName>
    </recommendedName>
</protein>
<dbReference type="GO" id="GO:0051604">
    <property type="term" value="P:protein maturation"/>
    <property type="evidence" value="ECO:0000318"/>
    <property type="project" value="GO_Central"/>
</dbReference>
<dbReference type="GO" id="GO:0005739">
    <property type="term" value="C:mitochondrion"/>
    <property type="evidence" value="ECO:0000318"/>
    <property type="project" value="GO_Central"/>
</dbReference>
<dbReference type="PANTHER" id="PTHR46491:SF3">
    <property type="entry name" value="CDGSH IRON-SULFUR DOMAIN-CONTAINING PROTEIN 3, MITOCHONDRIAL"/>
    <property type="match status" value="1"/>
</dbReference>
<feature type="domain" description="Iron-binding zinc finger CDGSH type" evidence="6">
    <location>
        <begin position="65"/>
        <end position="99"/>
    </location>
</feature>
<dbReference type="EMBL" id="AMQM01008802">
    <property type="status" value="NOT_ANNOTATED_CDS"/>
    <property type="molecule type" value="Genomic_DNA"/>
</dbReference>
<dbReference type="eggNOG" id="KOG4605">
    <property type="taxonomic scope" value="Eukaryota"/>
</dbReference>
<keyword evidence="4" id="KW-0411">Iron-sulfur</keyword>
<dbReference type="InterPro" id="IPR042216">
    <property type="entry name" value="MitoNEET_CISD"/>
</dbReference>
<evidence type="ECO:0000256" key="1">
    <source>
        <dbReference type="ARBA" id="ARBA00022714"/>
    </source>
</evidence>
<name>T1G877_HELRO</name>
<reference evidence="8" key="3">
    <citation type="submission" date="2015-06" db="UniProtKB">
        <authorList>
            <consortium name="EnsemblMetazoa"/>
        </authorList>
    </citation>
    <scope>IDENTIFICATION</scope>
</reference>
<dbReference type="CTD" id="20217274"/>
<dbReference type="Proteomes" id="UP000015101">
    <property type="component" value="Unassembled WGS sequence"/>
</dbReference>
<dbReference type="SMART" id="SM00704">
    <property type="entry name" value="ZnF_CDGSH"/>
    <property type="match status" value="2"/>
</dbReference>
<comment type="cofactor">
    <cofactor evidence="5">
        <name>[2Fe-2S] cluster</name>
        <dbReference type="ChEBI" id="CHEBI:190135"/>
    </cofactor>
</comment>
<reference evidence="7 9" key="2">
    <citation type="journal article" date="2013" name="Nature">
        <title>Insights into bilaterian evolution from three spiralian genomes.</title>
        <authorList>
            <person name="Simakov O."/>
            <person name="Marletaz F."/>
            <person name="Cho S.J."/>
            <person name="Edsinger-Gonzales E."/>
            <person name="Havlak P."/>
            <person name="Hellsten U."/>
            <person name="Kuo D.H."/>
            <person name="Larsson T."/>
            <person name="Lv J."/>
            <person name="Arendt D."/>
            <person name="Savage R."/>
            <person name="Osoegawa K."/>
            <person name="de Jong P."/>
            <person name="Grimwood J."/>
            <person name="Chapman J.A."/>
            <person name="Shapiro H."/>
            <person name="Aerts A."/>
            <person name="Otillar R.P."/>
            <person name="Terry A.Y."/>
            <person name="Boore J.L."/>
            <person name="Grigoriev I.V."/>
            <person name="Lindberg D.R."/>
            <person name="Seaver E.C."/>
            <person name="Weisblat D.A."/>
            <person name="Putnam N.H."/>
            <person name="Rokhsar D.S."/>
        </authorList>
    </citation>
    <scope>NUCLEOTIDE SEQUENCE</scope>
</reference>
<evidence type="ECO:0000313" key="7">
    <source>
        <dbReference type="EMBL" id="ESO11168.1"/>
    </source>
</evidence>
<evidence type="ECO:0000259" key="6">
    <source>
        <dbReference type="SMART" id="SM00704"/>
    </source>
</evidence>
<sequence length="103" mass="11914">MSATPAPIKLKGIVYDKKPVKVALVKDKKYSWCQCGASKKQPFCDHSHREYNAKISDPAKHIKSYKFTVDESKEYHLCNCKQTRKPPFCDGIHKEKFIQDLKI</sequence>
<dbReference type="STRING" id="6412.T1G877"/>
<keyword evidence="1" id="KW-0001">2Fe-2S</keyword>
<evidence type="ECO:0000313" key="9">
    <source>
        <dbReference type="Proteomes" id="UP000015101"/>
    </source>
</evidence>